<dbReference type="NCBIfam" id="TIGR01683">
    <property type="entry name" value="thiS"/>
    <property type="match status" value="1"/>
</dbReference>
<name>A0AAC9PQ27_9PSEU</name>
<dbReference type="CDD" id="cd00565">
    <property type="entry name" value="Ubl_ThiS"/>
    <property type="match status" value="1"/>
</dbReference>
<dbReference type="KEGG" id="acad:UA74_01920"/>
<reference evidence="2" key="1">
    <citation type="submission" date="2016-06" db="EMBL/GenBank/DDBJ databases">
        <title>Complete genome sequence of Actinoalloteichus fjordicus DSM 46855 (=ADI127-17), type strain of the new species Actinoalloteichus fjordicus.</title>
        <authorList>
            <person name="Ruckert C."/>
            <person name="Nouioui I."/>
            <person name="Willmese J."/>
            <person name="van Wezel G."/>
            <person name="Klenk H.-P."/>
            <person name="Kalinowski J."/>
            <person name="Zotchev S.B."/>
        </authorList>
    </citation>
    <scope>NUCLEOTIDE SEQUENCE [LARGE SCALE GENOMIC DNA]</scope>
    <source>
        <strain evidence="2">ADI127-7</strain>
    </source>
</reference>
<sequence length="66" mass="6798">MNVLINGVDRELADGATVADAVRACDAPRSGVAVAVDGVVVPRARWDEVVLRPADTVELLTAVQGG</sequence>
<dbReference type="EMBL" id="CP016076">
    <property type="protein sequence ID" value="APU12471.1"/>
    <property type="molecule type" value="Genomic_DNA"/>
</dbReference>
<protein>
    <submittedName>
        <fullName evidence="1">Thiamine biosynthesis protein ThiS</fullName>
    </submittedName>
</protein>
<dbReference type="AlphaFoldDB" id="A0AAC9PQ27"/>
<evidence type="ECO:0000313" key="2">
    <source>
        <dbReference type="Proteomes" id="UP000185511"/>
    </source>
</evidence>
<evidence type="ECO:0000313" key="1">
    <source>
        <dbReference type="EMBL" id="APU12471.1"/>
    </source>
</evidence>
<dbReference type="PANTHER" id="PTHR34472:SF1">
    <property type="entry name" value="SULFUR CARRIER PROTEIN THIS"/>
    <property type="match status" value="1"/>
</dbReference>
<dbReference type="PANTHER" id="PTHR34472">
    <property type="entry name" value="SULFUR CARRIER PROTEIN THIS"/>
    <property type="match status" value="1"/>
</dbReference>
<dbReference type="InterPro" id="IPR003749">
    <property type="entry name" value="ThiS/MoaD-like"/>
</dbReference>
<dbReference type="SUPFAM" id="SSF54285">
    <property type="entry name" value="MoaD/ThiS"/>
    <property type="match status" value="1"/>
</dbReference>
<dbReference type="Proteomes" id="UP000185511">
    <property type="component" value="Chromosome"/>
</dbReference>
<proteinExistence type="predicted"/>
<gene>
    <name evidence="1" type="ORF">UA74_01920</name>
</gene>
<accession>A0AAC9PQ27</accession>
<dbReference type="InterPro" id="IPR012675">
    <property type="entry name" value="Beta-grasp_dom_sf"/>
</dbReference>
<dbReference type="Pfam" id="PF02597">
    <property type="entry name" value="ThiS"/>
    <property type="match status" value="1"/>
</dbReference>
<dbReference type="RefSeq" id="WP_075738339.1">
    <property type="nucleotide sequence ID" value="NZ_CP016076.1"/>
</dbReference>
<dbReference type="Gene3D" id="3.10.20.30">
    <property type="match status" value="1"/>
</dbReference>
<organism evidence="1 2">
    <name type="scientific">Actinoalloteichus fjordicus</name>
    <dbReference type="NCBI Taxonomy" id="1612552"/>
    <lineage>
        <taxon>Bacteria</taxon>
        <taxon>Bacillati</taxon>
        <taxon>Actinomycetota</taxon>
        <taxon>Actinomycetes</taxon>
        <taxon>Pseudonocardiales</taxon>
        <taxon>Pseudonocardiaceae</taxon>
        <taxon>Actinoalloteichus</taxon>
    </lineage>
</organism>
<keyword evidence="2" id="KW-1185">Reference proteome</keyword>
<dbReference type="InterPro" id="IPR010035">
    <property type="entry name" value="Thi_S"/>
</dbReference>
<dbReference type="InterPro" id="IPR016155">
    <property type="entry name" value="Mopterin_synth/thiamin_S_b"/>
</dbReference>